<dbReference type="PANTHER" id="PTHR41517">
    <property type="entry name" value="1,2-DIOXYGENASE PROTEIN-RELATED"/>
    <property type="match status" value="1"/>
</dbReference>
<dbReference type="InterPro" id="IPR047183">
    <property type="entry name" value="GDO-like"/>
</dbReference>
<accession>A0A382KFM7</accession>
<dbReference type="PANTHER" id="PTHR41517:SF1">
    <property type="entry name" value="CUPIN"/>
    <property type="match status" value="1"/>
</dbReference>
<dbReference type="InterPro" id="IPR014710">
    <property type="entry name" value="RmlC-like_jellyroll"/>
</dbReference>
<dbReference type="GO" id="GO:0051213">
    <property type="term" value="F:dioxygenase activity"/>
    <property type="evidence" value="ECO:0007669"/>
    <property type="project" value="InterPro"/>
</dbReference>
<dbReference type="EMBL" id="UINC01079481">
    <property type="protein sequence ID" value="SVC21521.1"/>
    <property type="molecule type" value="Genomic_DNA"/>
</dbReference>
<organism evidence="1">
    <name type="scientific">marine metagenome</name>
    <dbReference type="NCBI Taxonomy" id="408172"/>
    <lineage>
        <taxon>unclassified sequences</taxon>
        <taxon>metagenomes</taxon>
        <taxon>ecological metagenomes</taxon>
    </lineage>
</organism>
<proteinExistence type="predicted"/>
<protein>
    <recommendedName>
        <fullName evidence="2">Cupin 2 conserved barrel domain-containing protein</fullName>
    </recommendedName>
</protein>
<gene>
    <name evidence="1" type="ORF">METZ01_LOCUS274375</name>
</gene>
<dbReference type="InterPro" id="IPR011051">
    <property type="entry name" value="RmlC_Cupin_sf"/>
</dbReference>
<evidence type="ECO:0000313" key="1">
    <source>
        <dbReference type="EMBL" id="SVC21521.1"/>
    </source>
</evidence>
<dbReference type="AlphaFoldDB" id="A0A382KFM7"/>
<feature type="non-terminal residue" evidence="1">
    <location>
        <position position="1"/>
    </location>
</feature>
<dbReference type="Gene3D" id="2.60.120.10">
    <property type="entry name" value="Jelly Rolls"/>
    <property type="match status" value="1"/>
</dbReference>
<dbReference type="SUPFAM" id="SSF51182">
    <property type="entry name" value="RmlC-like cupins"/>
    <property type="match status" value="1"/>
</dbReference>
<name>A0A382KFM7_9ZZZZ</name>
<sequence length="138" mass="15194">VEPAHFPADEIYRELQIADAKINNRLSAGLAVVLATKSLEATRNISPTLTLAMNQLRPGGAQPPHRHNSVAVSLVVNGPECYSMIDGTRKNWEPWVTAVTSPESVHSHHNDGSDRANWLIVQDGGLYYHCRTMGFSYS</sequence>
<reference evidence="1" key="1">
    <citation type="submission" date="2018-05" db="EMBL/GenBank/DDBJ databases">
        <authorList>
            <person name="Lanie J.A."/>
            <person name="Ng W.-L."/>
            <person name="Kazmierczak K.M."/>
            <person name="Andrzejewski T.M."/>
            <person name="Davidsen T.M."/>
            <person name="Wayne K.J."/>
            <person name="Tettelin H."/>
            <person name="Glass J.I."/>
            <person name="Rusch D."/>
            <person name="Podicherti R."/>
            <person name="Tsui H.-C.T."/>
            <person name="Winkler M.E."/>
        </authorList>
    </citation>
    <scope>NUCLEOTIDE SEQUENCE</scope>
</reference>
<evidence type="ECO:0008006" key="2">
    <source>
        <dbReference type="Google" id="ProtNLM"/>
    </source>
</evidence>